<dbReference type="PANTHER" id="PTHR39647">
    <property type="entry name" value="ELONGATION FACTOR 1-BETA"/>
    <property type="match status" value="1"/>
</dbReference>
<dbReference type="InterPro" id="IPR036219">
    <property type="entry name" value="eEF-1beta-like_sf"/>
</dbReference>
<proteinExistence type="inferred from homology"/>
<evidence type="ECO:0000256" key="5">
    <source>
        <dbReference type="ARBA" id="ARBA00022917"/>
    </source>
</evidence>
<sequence>MARVAVVVKVYPDDVSIDPKTLAERIKSKLPSGYEVLAEGEVPIAFGLKALKLVIAMNEDTEGGTEEVEQLLKNIEGVQEVEVENVSRMQ</sequence>
<dbReference type="OrthoDB" id="84643at2157"/>
<keyword evidence="5 6" id="KW-0648">Protein biosynthesis</keyword>
<dbReference type="InterPro" id="IPR014717">
    <property type="entry name" value="Transl_elong_EF1B/ribsomal_bS6"/>
</dbReference>
<comment type="caution">
    <text evidence="8">The sequence shown here is derived from an EMBL/GenBank/DDBJ whole genome shotgun (WGS) entry which is preliminary data.</text>
</comment>
<evidence type="ECO:0000256" key="6">
    <source>
        <dbReference type="HAMAP-Rule" id="MF_00043"/>
    </source>
</evidence>
<evidence type="ECO:0000313" key="9">
    <source>
        <dbReference type="Proteomes" id="UP000291213"/>
    </source>
</evidence>
<evidence type="ECO:0000256" key="3">
    <source>
        <dbReference type="ARBA" id="ARBA00017600"/>
    </source>
</evidence>
<dbReference type="SUPFAM" id="SSF54984">
    <property type="entry name" value="eEF-1beta-like"/>
    <property type="match status" value="1"/>
</dbReference>
<dbReference type="Pfam" id="PF00736">
    <property type="entry name" value="EF1_GNE"/>
    <property type="match status" value="1"/>
</dbReference>
<dbReference type="CDD" id="cd00292">
    <property type="entry name" value="EF1B"/>
    <property type="match status" value="1"/>
</dbReference>
<dbReference type="HAMAP" id="MF_00043">
    <property type="entry name" value="EF1_beta"/>
    <property type="match status" value="1"/>
</dbReference>
<reference evidence="8 9" key="1">
    <citation type="submission" date="2017-02" db="EMBL/GenBank/DDBJ databases">
        <title>isolation and characterization of a novel temperate virus Aeropyrum globular virus 1 infecting hyperthermophilic archaeon Aeropyrum.</title>
        <authorList>
            <person name="Yumiya M."/>
            <person name="Yoshida T."/>
            <person name="Sako Y."/>
        </authorList>
    </citation>
    <scope>NUCLEOTIDE SEQUENCE [LARGE SCALE GENOMIC DNA]</scope>
    <source>
        <strain evidence="8 9">YK1-12-2013</strain>
    </source>
</reference>
<dbReference type="Gene3D" id="3.30.70.60">
    <property type="match status" value="1"/>
</dbReference>
<comment type="function">
    <text evidence="1 6">Promotes the exchange of GDP for GTP in EF-1-alpha/GDP, thus allowing the regeneration of EF-1-alpha/GTP that could then be used to form the ternary complex EF-1-alpha/GTP/AAtRNA.</text>
</comment>
<gene>
    <name evidence="6" type="primary">ef1b</name>
    <name evidence="8" type="ORF">apy_02390</name>
</gene>
<dbReference type="NCBIfam" id="TIGR00489">
    <property type="entry name" value="aEF-1_beta"/>
    <property type="match status" value="1"/>
</dbReference>
<dbReference type="EMBL" id="BDMD01000008">
    <property type="protein sequence ID" value="GBF08514.1"/>
    <property type="molecule type" value="Genomic_DNA"/>
</dbReference>
<dbReference type="RefSeq" id="WP_131159581.1">
    <property type="nucleotide sequence ID" value="NZ_BDMD01000008.1"/>
</dbReference>
<keyword evidence="4 6" id="KW-0251">Elongation factor</keyword>
<evidence type="ECO:0000256" key="2">
    <source>
        <dbReference type="ARBA" id="ARBA00007411"/>
    </source>
</evidence>
<evidence type="ECO:0000259" key="7">
    <source>
        <dbReference type="SMART" id="SM00888"/>
    </source>
</evidence>
<evidence type="ECO:0000313" key="8">
    <source>
        <dbReference type="EMBL" id="GBF08514.1"/>
    </source>
</evidence>
<evidence type="ECO:0000256" key="4">
    <source>
        <dbReference type="ARBA" id="ARBA00022768"/>
    </source>
</evidence>
<protein>
    <recommendedName>
        <fullName evidence="3 6">Elongation factor 1-beta</fullName>
        <shortName evidence="6">EF-1-beta</shortName>
    </recommendedName>
    <alternativeName>
        <fullName evidence="6">aEF-1beta</fullName>
    </alternativeName>
</protein>
<dbReference type="InterPro" id="IPR014038">
    <property type="entry name" value="EF1B_bsu/dsu_GNE"/>
</dbReference>
<dbReference type="InterPro" id="IPR004542">
    <property type="entry name" value="Transl_elong_EF1B_B_arc"/>
</dbReference>
<organism evidence="8 9">
    <name type="scientific">Aeropyrum pernix</name>
    <dbReference type="NCBI Taxonomy" id="56636"/>
    <lineage>
        <taxon>Archaea</taxon>
        <taxon>Thermoproteota</taxon>
        <taxon>Thermoprotei</taxon>
        <taxon>Desulfurococcales</taxon>
        <taxon>Desulfurococcaceae</taxon>
        <taxon>Aeropyrum</taxon>
    </lineage>
</organism>
<dbReference type="SMART" id="SM00888">
    <property type="entry name" value="EF1_GNE"/>
    <property type="match status" value="1"/>
</dbReference>
<dbReference type="Proteomes" id="UP000291213">
    <property type="component" value="Unassembled WGS sequence"/>
</dbReference>
<comment type="similarity">
    <text evidence="2 6">Belongs to the EF-1-beta/EF-1-delta family.</text>
</comment>
<dbReference type="PANTHER" id="PTHR39647:SF1">
    <property type="entry name" value="ELONGATION FACTOR 1-BETA"/>
    <property type="match status" value="1"/>
</dbReference>
<accession>A0A401H7Y4</accession>
<dbReference type="GO" id="GO:0003746">
    <property type="term" value="F:translation elongation factor activity"/>
    <property type="evidence" value="ECO:0007669"/>
    <property type="project" value="UniProtKB-UniRule"/>
</dbReference>
<feature type="domain" description="Translation elongation factor EF1B beta/delta subunit guanine nucleotide exchange" evidence="7">
    <location>
        <begin position="3"/>
        <end position="89"/>
    </location>
</feature>
<dbReference type="AlphaFoldDB" id="A0A401H7Y4"/>
<name>A0A401H7Y4_AERPX</name>
<dbReference type="PIRSF" id="PIRSF006521">
    <property type="entry name" value="Transl_elong_EF1B_B_arc"/>
    <property type="match status" value="1"/>
</dbReference>
<evidence type="ECO:0000256" key="1">
    <source>
        <dbReference type="ARBA" id="ARBA00003815"/>
    </source>
</evidence>
<dbReference type="NCBIfam" id="NF001670">
    <property type="entry name" value="PRK00435.1"/>
    <property type="match status" value="1"/>
</dbReference>